<evidence type="ECO:0000259" key="4">
    <source>
        <dbReference type="PROSITE" id="PS50893"/>
    </source>
</evidence>
<keyword evidence="3" id="KW-0067">ATP-binding</keyword>
<dbReference type="InterPro" id="IPR032823">
    <property type="entry name" value="BCA_ABC_TP_C"/>
</dbReference>
<keyword evidence="1" id="KW-0813">Transport</keyword>
<dbReference type="SMART" id="SM00382">
    <property type="entry name" value="AAA"/>
    <property type="match status" value="1"/>
</dbReference>
<reference evidence="5 6" key="1">
    <citation type="submission" date="2015-07" db="EMBL/GenBank/DDBJ databases">
        <title>Draft genome of Bellilinea caldifistulae DSM 17877.</title>
        <authorList>
            <person name="Hemp J."/>
            <person name="Ward L.M."/>
            <person name="Pace L.A."/>
            <person name="Fischer W.W."/>
        </authorList>
    </citation>
    <scope>NUCLEOTIDE SEQUENCE [LARGE SCALE GENOMIC DNA]</scope>
    <source>
        <strain evidence="5 6">GOMI-1</strain>
    </source>
</reference>
<dbReference type="PROSITE" id="PS50893">
    <property type="entry name" value="ABC_TRANSPORTER_2"/>
    <property type="match status" value="1"/>
</dbReference>
<dbReference type="PATRIC" id="fig|360411.5.peg.2859"/>
<dbReference type="InterPro" id="IPR003439">
    <property type="entry name" value="ABC_transporter-like_ATP-bd"/>
</dbReference>
<gene>
    <name evidence="5" type="ORF">AC812_08510</name>
</gene>
<keyword evidence="2" id="KW-0547">Nucleotide-binding</keyword>
<dbReference type="InterPro" id="IPR051120">
    <property type="entry name" value="ABC_AA/LPS_Transport"/>
</dbReference>
<dbReference type="Proteomes" id="UP000050514">
    <property type="component" value="Unassembled WGS sequence"/>
</dbReference>
<dbReference type="PANTHER" id="PTHR45772">
    <property type="entry name" value="CONSERVED COMPONENT OF ABC TRANSPORTER FOR NATURAL AMINO ACIDS-RELATED"/>
    <property type="match status" value="1"/>
</dbReference>
<sequence>MTVEGEILLEARSLRKEFGGLVAVDDVNIQIRERTLHSIIGPNGAGKTTLFNLLSGMMRPTRGQVYYRGRDITNLPPHRIAHLGIGRSFQITNIFPNLTVLENIRLAAQALGKDNFRLFRPAGSFRQYEEKAYAVVKRVGLQGREFDLALNLPHGDKRKLELGIMLAGEPQLLLLDEPTAGMSSEQVPALLEIIHSIMADGDKTIVLVEHRMDMVMSISDRITVMHQGQILAEGTPQEIARNQTVQSAYLGELYGDLAADLEDKDGQR</sequence>
<evidence type="ECO:0000256" key="1">
    <source>
        <dbReference type="ARBA" id="ARBA00022448"/>
    </source>
</evidence>
<evidence type="ECO:0000256" key="3">
    <source>
        <dbReference type="ARBA" id="ARBA00022840"/>
    </source>
</evidence>
<dbReference type="GO" id="GO:0005524">
    <property type="term" value="F:ATP binding"/>
    <property type="evidence" value="ECO:0007669"/>
    <property type="project" value="UniProtKB-KW"/>
</dbReference>
<dbReference type="SUPFAM" id="SSF52540">
    <property type="entry name" value="P-loop containing nucleoside triphosphate hydrolases"/>
    <property type="match status" value="1"/>
</dbReference>
<dbReference type="PANTHER" id="PTHR45772:SF3">
    <property type="entry name" value="ABC TRANSPORTER ATP-BINDING PROTEIN"/>
    <property type="match status" value="1"/>
</dbReference>
<comment type="caution">
    <text evidence="5">The sequence shown here is derived from an EMBL/GenBank/DDBJ whole genome shotgun (WGS) entry which is preliminary data.</text>
</comment>
<accession>A0A0P6WZ80</accession>
<dbReference type="InterPro" id="IPR003593">
    <property type="entry name" value="AAA+_ATPase"/>
</dbReference>
<proteinExistence type="predicted"/>
<name>A0A0P6WZ80_9CHLR</name>
<dbReference type="EMBL" id="LGHJ01000014">
    <property type="protein sequence ID" value="KPL75327.1"/>
    <property type="molecule type" value="Genomic_DNA"/>
</dbReference>
<dbReference type="RefSeq" id="WP_061913869.1">
    <property type="nucleotide sequence ID" value="NZ_DF967971.1"/>
</dbReference>
<dbReference type="Pfam" id="PF12399">
    <property type="entry name" value="BCA_ABC_TP_C"/>
    <property type="match status" value="1"/>
</dbReference>
<dbReference type="FunFam" id="3.40.50.300:FF:000421">
    <property type="entry name" value="Branched-chain amino acid ABC transporter ATP-binding protein"/>
    <property type="match status" value="1"/>
</dbReference>
<dbReference type="GO" id="GO:0016887">
    <property type="term" value="F:ATP hydrolysis activity"/>
    <property type="evidence" value="ECO:0007669"/>
    <property type="project" value="InterPro"/>
</dbReference>
<organism evidence="5 6">
    <name type="scientific">Bellilinea caldifistulae</name>
    <dbReference type="NCBI Taxonomy" id="360411"/>
    <lineage>
        <taxon>Bacteria</taxon>
        <taxon>Bacillati</taxon>
        <taxon>Chloroflexota</taxon>
        <taxon>Anaerolineae</taxon>
        <taxon>Anaerolineales</taxon>
        <taxon>Anaerolineaceae</taxon>
        <taxon>Bellilinea</taxon>
    </lineage>
</organism>
<dbReference type="STRING" id="360411.AC812_08510"/>
<dbReference type="Pfam" id="PF00005">
    <property type="entry name" value="ABC_tran"/>
    <property type="match status" value="1"/>
</dbReference>
<dbReference type="Gene3D" id="3.40.50.300">
    <property type="entry name" value="P-loop containing nucleotide triphosphate hydrolases"/>
    <property type="match status" value="1"/>
</dbReference>
<dbReference type="OrthoDB" id="9805514at2"/>
<keyword evidence="6" id="KW-1185">Reference proteome</keyword>
<dbReference type="InterPro" id="IPR027417">
    <property type="entry name" value="P-loop_NTPase"/>
</dbReference>
<feature type="domain" description="ABC transporter" evidence="4">
    <location>
        <begin position="9"/>
        <end position="252"/>
    </location>
</feature>
<dbReference type="GO" id="GO:0005886">
    <property type="term" value="C:plasma membrane"/>
    <property type="evidence" value="ECO:0007669"/>
    <property type="project" value="TreeGrafter"/>
</dbReference>
<evidence type="ECO:0000313" key="5">
    <source>
        <dbReference type="EMBL" id="KPL75327.1"/>
    </source>
</evidence>
<protein>
    <submittedName>
        <fullName evidence="5">Branched-chain amino acid ABC transporter substrate-binding protein</fullName>
    </submittedName>
</protein>
<evidence type="ECO:0000313" key="6">
    <source>
        <dbReference type="Proteomes" id="UP000050514"/>
    </source>
</evidence>
<evidence type="ECO:0000256" key="2">
    <source>
        <dbReference type="ARBA" id="ARBA00022741"/>
    </source>
</evidence>
<dbReference type="CDD" id="cd03219">
    <property type="entry name" value="ABC_Mj1267_LivG_branched"/>
    <property type="match status" value="1"/>
</dbReference>
<dbReference type="AlphaFoldDB" id="A0A0P6WZ80"/>